<keyword evidence="2" id="KW-1185">Reference proteome</keyword>
<proteinExistence type="predicted"/>
<reference evidence="1 2" key="1">
    <citation type="submission" date="2024-11" db="EMBL/GenBank/DDBJ databases">
        <title>Chromosome-level genome assembly of the freshwater bivalve Anodonta woodiana.</title>
        <authorList>
            <person name="Chen X."/>
        </authorList>
    </citation>
    <scope>NUCLEOTIDE SEQUENCE [LARGE SCALE GENOMIC DNA]</scope>
    <source>
        <strain evidence="1">MN2024</strain>
        <tissue evidence="1">Gills</tissue>
    </source>
</reference>
<accession>A0ABD3W8G7</accession>
<dbReference type="AlphaFoldDB" id="A0ABD3W8G7"/>
<dbReference type="EMBL" id="JBJQND010000008">
    <property type="protein sequence ID" value="KAL3869047.1"/>
    <property type="molecule type" value="Genomic_DNA"/>
</dbReference>
<evidence type="ECO:0000313" key="1">
    <source>
        <dbReference type="EMBL" id="KAL3869047.1"/>
    </source>
</evidence>
<organism evidence="1 2">
    <name type="scientific">Sinanodonta woodiana</name>
    <name type="common">Chinese pond mussel</name>
    <name type="synonym">Anodonta woodiana</name>
    <dbReference type="NCBI Taxonomy" id="1069815"/>
    <lineage>
        <taxon>Eukaryota</taxon>
        <taxon>Metazoa</taxon>
        <taxon>Spiralia</taxon>
        <taxon>Lophotrochozoa</taxon>
        <taxon>Mollusca</taxon>
        <taxon>Bivalvia</taxon>
        <taxon>Autobranchia</taxon>
        <taxon>Heteroconchia</taxon>
        <taxon>Palaeoheterodonta</taxon>
        <taxon>Unionida</taxon>
        <taxon>Unionoidea</taxon>
        <taxon>Unionidae</taxon>
        <taxon>Unioninae</taxon>
        <taxon>Sinanodonta</taxon>
    </lineage>
</organism>
<protein>
    <submittedName>
        <fullName evidence="1">Uncharacterized protein</fullName>
    </submittedName>
</protein>
<comment type="caution">
    <text evidence="1">The sequence shown here is derived from an EMBL/GenBank/DDBJ whole genome shotgun (WGS) entry which is preliminary data.</text>
</comment>
<dbReference type="Proteomes" id="UP001634394">
    <property type="component" value="Unassembled WGS sequence"/>
</dbReference>
<gene>
    <name evidence="1" type="ORF">ACJMK2_041774</name>
</gene>
<name>A0ABD3W8G7_SINWO</name>
<sequence>MIRLNGERKDVIEGAEDTIEKEYPPKDGKKSASTVWNDELYPGFTACWDNVATRHLTPDTSNTCINMALAFIAVNRVPATHLYWKLRAKASDLDMRSFLPKKEDFHELRQQMTVLGQRIITRHLNWFNQFFRDCSIPHLLHEHSKESESEVS</sequence>
<evidence type="ECO:0000313" key="2">
    <source>
        <dbReference type="Proteomes" id="UP001634394"/>
    </source>
</evidence>